<dbReference type="PANTHER" id="PTHR43767:SF12">
    <property type="entry name" value="AMP-DEPENDENT SYNTHETASE AND LIGASE"/>
    <property type="match status" value="1"/>
</dbReference>
<dbReference type="Pfam" id="PF13193">
    <property type="entry name" value="AMP-binding_C"/>
    <property type="match status" value="1"/>
</dbReference>
<dbReference type="InterPro" id="IPR042099">
    <property type="entry name" value="ANL_N_sf"/>
</dbReference>
<dbReference type="SUPFAM" id="SSF56801">
    <property type="entry name" value="Acetyl-CoA synthetase-like"/>
    <property type="match status" value="1"/>
</dbReference>
<dbReference type="InterPro" id="IPR050237">
    <property type="entry name" value="ATP-dep_AMP-bd_enzyme"/>
</dbReference>
<dbReference type="EMBL" id="JBHSRF010000002">
    <property type="protein sequence ID" value="MFC6079993.1"/>
    <property type="molecule type" value="Genomic_DNA"/>
</dbReference>
<dbReference type="CDD" id="cd05936">
    <property type="entry name" value="FC-FACS_FadD_like"/>
    <property type="match status" value="1"/>
</dbReference>
<keyword evidence="3" id="KW-0436">Ligase</keyword>
<dbReference type="GO" id="GO:0016874">
    <property type="term" value="F:ligase activity"/>
    <property type="evidence" value="ECO:0007669"/>
    <property type="project" value="UniProtKB-KW"/>
</dbReference>
<dbReference type="PANTHER" id="PTHR43767">
    <property type="entry name" value="LONG-CHAIN-FATTY-ACID--COA LIGASE"/>
    <property type="match status" value="1"/>
</dbReference>
<dbReference type="InterPro" id="IPR025110">
    <property type="entry name" value="AMP-bd_C"/>
</dbReference>
<evidence type="ECO:0000313" key="4">
    <source>
        <dbReference type="Proteomes" id="UP001596137"/>
    </source>
</evidence>
<dbReference type="InterPro" id="IPR000873">
    <property type="entry name" value="AMP-dep_synth/lig_dom"/>
</dbReference>
<feature type="domain" description="AMP-binding enzyme C-terminal" evidence="2">
    <location>
        <begin position="435"/>
        <end position="510"/>
    </location>
</feature>
<accession>A0ABW1N9H0</accession>
<protein>
    <submittedName>
        <fullName evidence="3">Long-chain fatty acid--CoA ligase</fullName>
    </submittedName>
</protein>
<dbReference type="Proteomes" id="UP001596137">
    <property type="component" value="Unassembled WGS sequence"/>
</dbReference>
<feature type="domain" description="AMP-dependent synthetase/ligase" evidence="1">
    <location>
        <begin position="8"/>
        <end position="385"/>
    </location>
</feature>
<proteinExistence type="predicted"/>
<reference evidence="4" key="1">
    <citation type="journal article" date="2019" name="Int. J. Syst. Evol. Microbiol.">
        <title>The Global Catalogue of Microorganisms (GCM) 10K type strain sequencing project: providing services to taxonomists for standard genome sequencing and annotation.</title>
        <authorList>
            <consortium name="The Broad Institute Genomics Platform"/>
            <consortium name="The Broad Institute Genome Sequencing Center for Infectious Disease"/>
            <person name="Wu L."/>
            <person name="Ma J."/>
        </authorList>
    </citation>
    <scope>NUCLEOTIDE SEQUENCE [LARGE SCALE GENOMIC DNA]</scope>
    <source>
        <strain evidence="4">JCM 30346</strain>
    </source>
</reference>
<evidence type="ECO:0000259" key="2">
    <source>
        <dbReference type="Pfam" id="PF13193"/>
    </source>
</evidence>
<dbReference type="Gene3D" id="3.40.50.12780">
    <property type="entry name" value="N-terminal domain of ligase-like"/>
    <property type="match status" value="1"/>
</dbReference>
<evidence type="ECO:0000259" key="1">
    <source>
        <dbReference type="Pfam" id="PF00501"/>
    </source>
</evidence>
<name>A0ABW1N9H0_9ACTN</name>
<gene>
    <name evidence="3" type="ORF">ACFP1K_02395</name>
</gene>
<dbReference type="InterPro" id="IPR020845">
    <property type="entry name" value="AMP-binding_CS"/>
</dbReference>
<dbReference type="PROSITE" id="PS00455">
    <property type="entry name" value="AMP_BINDING"/>
    <property type="match status" value="1"/>
</dbReference>
<organism evidence="3 4">
    <name type="scientific">Sphaerisporangium aureirubrum</name>
    <dbReference type="NCBI Taxonomy" id="1544736"/>
    <lineage>
        <taxon>Bacteria</taxon>
        <taxon>Bacillati</taxon>
        <taxon>Actinomycetota</taxon>
        <taxon>Actinomycetes</taxon>
        <taxon>Streptosporangiales</taxon>
        <taxon>Streptosporangiaceae</taxon>
        <taxon>Sphaerisporangium</taxon>
    </lineage>
</organism>
<dbReference type="InterPro" id="IPR045851">
    <property type="entry name" value="AMP-bd_C_sf"/>
</dbReference>
<comment type="caution">
    <text evidence="3">The sequence shown here is derived from an EMBL/GenBank/DDBJ whole genome shotgun (WGS) entry which is preliminary data.</text>
</comment>
<dbReference type="Gene3D" id="3.30.300.30">
    <property type="match status" value="1"/>
</dbReference>
<evidence type="ECO:0000313" key="3">
    <source>
        <dbReference type="EMBL" id="MFC6079993.1"/>
    </source>
</evidence>
<dbReference type="RefSeq" id="WP_380746732.1">
    <property type="nucleotide sequence ID" value="NZ_JBHSRF010000002.1"/>
</dbReference>
<keyword evidence="4" id="KW-1185">Reference proteome</keyword>
<dbReference type="Pfam" id="PF00501">
    <property type="entry name" value="AMP-binding"/>
    <property type="match status" value="1"/>
</dbReference>
<sequence length="517" mass="56045">MLNLSVILEDSARECPDHTALVFGDVRVPYSVLDTLANQVANLLVSRGIGRGDTVALACPNLPYFPFVYYGILKAGATVVPLNVLLQSREIAYHLRDCGARALFCFEGTPELPLGERGHAGFREVIADGSPDAGNLFLLPATPFATESGMDGVQTLWSALDGMPGTFETVATSPEDTAVILYTSGTTGQPKGAELSHLNMLMNAIVSDQMFERAPQDVFLATLPLFHSFGQTVVMNVGLRRRAALVLVPRFEPETALRLMRDEGVTMFAGVPTMYWALLTTIHAGGAEVPVSLHTAVSGGASLPVEVLKDFDKTFSVPVLEGYGLSETSPVASFNQPGKVTKAGSIGTPVWGVEMKLIDPAWNDIDGDQPGEIAIRGHNVMKGYLGRPDATAEAIRGGWFRTGDIATRDADGYYYIVDRAKDMIIRGGFNVYPREIEEVLMTHEAVSLAAVVGVPHPSHGEEIKAFVIPRKGESVGEDELVAWCRENMASYKYPRLVEFRDSFPMTASGKILKRELH</sequence>